<sequence>MSMSSINGIQRKKVSDLLGYTFGRLTVTSYLGKGKWDKHYWECTCICGGKISLPTATVKRKDGTKSCGCLRKESMALNRACPTRHGLHEHKLYAIYHAMIQRCINPNAQRWKYYGGKGIKVLWEDFLTFYEWAMTNGYRENLSIDRVDPEKDYEPSNCRWITVSENTRRAHLGRFKKSI</sequence>
<evidence type="ECO:0000313" key="1">
    <source>
        <dbReference type="EMBL" id="CAB4240507.1"/>
    </source>
</evidence>
<protein>
    <submittedName>
        <fullName evidence="1">Uncharacterized protein</fullName>
    </submittedName>
</protein>
<organism evidence="1">
    <name type="scientific">uncultured Caudovirales phage</name>
    <dbReference type="NCBI Taxonomy" id="2100421"/>
    <lineage>
        <taxon>Viruses</taxon>
        <taxon>Duplodnaviria</taxon>
        <taxon>Heunggongvirae</taxon>
        <taxon>Uroviricota</taxon>
        <taxon>Caudoviricetes</taxon>
        <taxon>Peduoviridae</taxon>
        <taxon>Maltschvirus</taxon>
        <taxon>Maltschvirus maltsch</taxon>
    </lineage>
</organism>
<proteinExistence type="predicted"/>
<dbReference type="EMBL" id="LR797814">
    <property type="protein sequence ID" value="CAB4240507.1"/>
    <property type="molecule type" value="Genomic_DNA"/>
</dbReference>
<gene>
    <name evidence="1" type="ORF">UFOVP3_4</name>
</gene>
<name>A0A6J5T788_9CAUD</name>
<accession>A0A6J5T788</accession>
<reference evidence="1" key="1">
    <citation type="submission" date="2020-05" db="EMBL/GenBank/DDBJ databases">
        <authorList>
            <person name="Chiriac C."/>
            <person name="Salcher M."/>
            <person name="Ghai R."/>
            <person name="Kavagutti S V."/>
        </authorList>
    </citation>
    <scope>NUCLEOTIDE SEQUENCE</scope>
</reference>